<evidence type="ECO:0000256" key="2">
    <source>
        <dbReference type="SAM" id="SignalP"/>
    </source>
</evidence>
<feature type="signal peptide" evidence="2">
    <location>
        <begin position="1"/>
        <end position="21"/>
    </location>
</feature>
<name>A0AAW1QBX2_9CHLO</name>
<dbReference type="PANTHER" id="PTHR31811">
    <property type="entry name" value="TRNA A64-2'-O-RIBOSYLPHOSPHATE TRANSFERASE"/>
    <property type="match status" value="1"/>
</dbReference>
<organism evidence="4 5">
    <name type="scientific">[Myrmecia] bisecta</name>
    <dbReference type="NCBI Taxonomy" id="41462"/>
    <lineage>
        <taxon>Eukaryota</taxon>
        <taxon>Viridiplantae</taxon>
        <taxon>Chlorophyta</taxon>
        <taxon>core chlorophytes</taxon>
        <taxon>Trebouxiophyceae</taxon>
        <taxon>Trebouxiales</taxon>
        <taxon>Trebouxiaceae</taxon>
        <taxon>Myrmecia</taxon>
    </lineage>
</organism>
<evidence type="ECO:0000259" key="3">
    <source>
        <dbReference type="Pfam" id="PF17184"/>
    </source>
</evidence>
<reference evidence="4 5" key="1">
    <citation type="journal article" date="2024" name="Nat. Commun.">
        <title>Phylogenomics reveals the evolutionary origins of lichenization in chlorophyte algae.</title>
        <authorList>
            <person name="Puginier C."/>
            <person name="Libourel C."/>
            <person name="Otte J."/>
            <person name="Skaloud P."/>
            <person name="Haon M."/>
            <person name="Grisel S."/>
            <person name="Petersen M."/>
            <person name="Berrin J.G."/>
            <person name="Delaux P.M."/>
            <person name="Dal Grande F."/>
            <person name="Keller J."/>
        </authorList>
    </citation>
    <scope>NUCLEOTIDE SEQUENCE [LARGE SCALE GENOMIC DNA]</scope>
    <source>
        <strain evidence="4 5">SAG 2043</strain>
    </source>
</reference>
<feature type="region of interest" description="Disordered" evidence="1">
    <location>
        <begin position="227"/>
        <end position="248"/>
    </location>
</feature>
<keyword evidence="2" id="KW-0732">Signal</keyword>
<dbReference type="EMBL" id="JALJOR010000004">
    <property type="protein sequence ID" value="KAK9818277.1"/>
    <property type="molecule type" value="Genomic_DNA"/>
</dbReference>
<dbReference type="GO" id="GO:0005737">
    <property type="term" value="C:cytoplasm"/>
    <property type="evidence" value="ECO:0007669"/>
    <property type="project" value="TreeGrafter"/>
</dbReference>
<evidence type="ECO:0000313" key="4">
    <source>
        <dbReference type="EMBL" id="KAK9818277.1"/>
    </source>
</evidence>
<dbReference type="InterPro" id="IPR033449">
    <property type="entry name" value="Rit1_N"/>
</dbReference>
<dbReference type="Proteomes" id="UP001489004">
    <property type="component" value="Unassembled WGS sequence"/>
</dbReference>
<evidence type="ECO:0000256" key="1">
    <source>
        <dbReference type="SAM" id="MobiDB-lite"/>
    </source>
</evidence>
<keyword evidence="5" id="KW-1185">Reference proteome</keyword>
<dbReference type="AlphaFoldDB" id="A0AAW1QBX2"/>
<dbReference type="Pfam" id="PF17184">
    <property type="entry name" value="Rit1_C"/>
    <property type="match status" value="1"/>
</dbReference>
<gene>
    <name evidence="4" type="ORF">WJX72_009958</name>
</gene>
<protein>
    <recommendedName>
        <fullName evidence="3">Rit1 N-terminal domain-containing protein</fullName>
    </recommendedName>
</protein>
<feature type="domain" description="Rit1 N-terminal" evidence="3">
    <location>
        <begin position="10"/>
        <end position="103"/>
    </location>
</feature>
<evidence type="ECO:0000313" key="5">
    <source>
        <dbReference type="Proteomes" id="UP001489004"/>
    </source>
</evidence>
<accession>A0AAW1QBX2</accession>
<dbReference type="GO" id="GO:0043399">
    <property type="term" value="F:tRNA adenosine(64)-2'-O-ribosylphosphate transferase activity"/>
    <property type="evidence" value="ECO:0007669"/>
    <property type="project" value="InterPro"/>
</dbReference>
<dbReference type="InterPro" id="IPR007306">
    <property type="entry name" value="Rit1"/>
</dbReference>
<proteinExistence type="predicted"/>
<dbReference type="GO" id="GO:0019988">
    <property type="term" value="P:charged-tRNA amino acid modification"/>
    <property type="evidence" value="ECO:0007669"/>
    <property type="project" value="InterPro"/>
</dbReference>
<dbReference type="PANTHER" id="PTHR31811:SF0">
    <property type="entry name" value="TRNA A64-2'-O-RIBOSYLPHOSPHATE TRANSFERASE"/>
    <property type="match status" value="1"/>
</dbReference>
<feature type="region of interest" description="Disordered" evidence="1">
    <location>
        <begin position="325"/>
        <end position="356"/>
    </location>
</feature>
<sequence>MACGLCCCLIAGLYPSFPVFANLRCGLWYIKSPDNTCYFKSTDGHNGNWSFSTTRLNLQVAEAAAKCGGCVIVDATRRGKTFPDALTKTIPIWAAVLNQAQLQEVGADLTQLAAQLRKPLQPLWVSQQTRIWLNKVPDPGALDFTPLVLVSASLPHARQRRITGAMADEQGERWAYEYVPGAGDDEESWAKGLTPALLWAHQQELVLAGPRGVEELVQRLVQANRAVGGSRQVPSPGPDEASPRPRESHNLLPAGCAPLAAGTVRCSASGLYWIGDLGIALADCAAGDALQVWDEVDAVLDCGGVEHAGMKSEATTQMKRTLLEAAESPSPSALRRRERPGRLPRAGIPAGMLQPA</sequence>
<feature type="chain" id="PRO_5043519871" description="Rit1 N-terminal domain-containing protein" evidence="2">
    <location>
        <begin position="22"/>
        <end position="356"/>
    </location>
</feature>
<comment type="caution">
    <text evidence="4">The sequence shown here is derived from an EMBL/GenBank/DDBJ whole genome shotgun (WGS) entry which is preliminary data.</text>
</comment>